<dbReference type="PANTHER" id="PTHR23155:SF1185">
    <property type="entry name" value="DISEASE RESISTANCE RPP8-LIKE PROTEIN 3-RELATED"/>
    <property type="match status" value="1"/>
</dbReference>
<sequence>MNVLQDILKQLAPEKKDEISRMGEREVVEELYKVQKVKSCLVVVDDIWRVDDWNSLRPAFPIAEASLSKILLTTRKENVAKVGILYPLGFLNKEESWELLQKKAFCRRDPGDSRIEPKLVEDLGREMVAKCGDEPLAISVIGGILREKNCLDGWKKVHKVIDSYLRRSESSEGDQAIVQVLTLSYDDLPYHLKPCFLYMSHYPEDKMIQAEELCLCWMAEGIVSSRDQGKEETLMDVAERYFNELASRSLVQVQADEQFAGSMQFCRLHDLMRELYLAKSEEEEFFQMENHIHRGLILSILIITRIIHLIIMSYKNLLNNFDPFCYSAQGR</sequence>
<evidence type="ECO:0000313" key="9">
    <source>
        <dbReference type="Proteomes" id="UP001652660"/>
    </source>
</evidence>
<keyword evidence="9" id="KW-1185">Reference proteome</keyword>
<dbReference type="Gene3D" id="1.10.8.430">
    <property type="entry name" value="Helical domain of apoptotic protease-activating factors"/>
    <property type="match status" value="1"/>
</dbReference>
<protein>
    <submittedName>
        <fullName evidence="10">Probable disease resistance protein At1g58390</fullName>
    </submittedName>
</protein>
<proteinExistence type="inferred from homology"/>
<comment type="similarity">
    <text evidence="1">Belongs to the disease resistance NB-LRR family.</text>
</comment>
<dbReference type="InterPro" id="IPR002182">
    <property type="entry name" value="NB-ARC"/>
</dbReference>
<organism evidence="9 10">
    <name type="scientific">Coffea arabica</name>
    <name type="common">Arabian coffee</name>
    <dbReference type="NCBI Taxonomy" id="13443"/>
    <lineage>
        <taxon>Eukaryota</taxon>
        <taxon>Viridiplantae</taxon>
        <taxon>Streptophyta</taxon>
        <taxon>Embryophyta</taxon>
        <taxon>Tracheophyta</taxon>
        <taxon>Spermatophyta</taxon>
        <taxon>Magnoliopsida</taxon>
        <taxon>eudicotyledons</taxon>
        <taxon>Gunneridae</taxon>
        <taxon>Pentapetalae</taxon>
        <taxon>asterids</taxon>
        <taxon>lamiids</taxon>
        <taxon>Gentianales</taxon>
        <taxon>Rubiaceae</taxon>
        <taxon>Ixoroideae</taxon>
        <taxon>Gardenieae complex</taxon>
        <taxon>Bertiereae - Coffeeae clade</taxon>
        <taxon>Coffeeae</taxon>
        <taxon>Coffea</taxon>
    </lineage>
</organism>
<reference evidence="10" key="1">
    <citation type="submission" date="2025-08" db="UniProtKB">
        <authorList>
            <consortium name="RefSeq"/>
        </authorList>
    </citation>
    <scope>IDENTIFICATION</scope>
    <source>
        <tissue evidence="10">Leaves</tissue>
    </source>
</reference>
<evidence type="ECO:0000259" key="7">
    <source>
        <dbReference type="Pfam" id="PF00931"/>
    </source>
</evidence>
<dbReference type="InterPro" id="IPR058922">
    <property type="entry name" value="WHD_DRP"/>
</dbReference>
<dbReference type="Proteomes" id="UP001652660">
    <property type="component" value="Chromosome 3e"/>
</dbReference>
<evidence type="ECO:0000259" key="8">
    <source>
        <dbReference type="Pfam" id="PF23559"/>
    </source>
</evidence>
<evidence type="ECO:0000256" key="3">
    <source>
        <dbReference type="ARBA" id="ARBA00022737"/>
    </source>
</evidence>
<evidence type="ECO:0000256" key="1">
    <source>
        <dbReference type="ARBA" id="ARBA00008894"/>
    </source>
</evidence>
<dbReference type="Pfam" id="PF23559">
    <property type="entry name" value="WHD_DRP"/>
    <property type="match status" value="1"/>
</dbReference>
<dbReference type="PANTHER" id="PTHR23155">
    <property type="entry name" value="DISEASE RESISTANCE PROTEIN RP"/>
    <property type="match status" value="1"/>
</dbReference>
<dbReference type="InterPro" id="IPR044974">
    <property type="entry name" value="Disease_R_plants"/>
</dbReference>
<keyword evidence="5" id="KW-0611">Plant defense</keyword>
<evidence type="ECO:0000256" key="4">
    <source>
        <dbReference type="ARBA" id="ARBA00022741"/>
    </source>
</evidence>
<evidence type="ECO:0000256" key="5">
    <source>
        <dbReference type="ARBA" id="ARBA00022821"/>
    </source>
</evidence>
<dbReference type="RefSeq" id="XP_071940617.1">
    <property type="nucleotide sequence ID" value="XM_072084516.1"/>
</dbReference>
<evidence type="ECO:0000256" key="2">
    <source>
        <dbReference type="ARBA" id="ARBA00022614"/>
    </source>
</evidence>
<name>A0ABM4X998_COFAR</name>
<evidence type="ECO:0000313" key="10">
    <source>
        <dbReference type="RefSeq" id="XP_071940617.1"/>
    </source>
</evidence>
<accession>A0ABM4X998</accession>
<dbReference type="InterPro" id="IPR036388">
    <property type="entry name" value="WH-like_DNA-bd_sf"/>
</dbReference>
<dbReference type="Pfam" id="PF00931">
    <property type="entry name" value="NB-ARC"/>
    <property type="match status" value="1"/>
</dbReference>
<dbReference type="Gene3D" id="3.40.50.300">
    <property type="entry name" value="P-loop containing nucleotide triphosphate hydrolases"/>
    <property type="match status" value="1"/>
</dbReference>
<dbReference type="InterPro" id="IPR042197">
    <property type="entry name" value="Apaf_helical"/>
</dbReference>
<evidence type="ECO:0000256" key="6">
    <source>
        <dbReference type="ARBA" id="ARBA00022840"/>
    </source>
</evidence>
<keyword evidence="4" id="KW-0547">Nucleotide-binding</keyword>
<dbReference type="Gene3D" id="1.10.10.10">
    <property type="entry name" value="Winged helix-like DNA-binding domain superfamily/Winged helix DNA-binding domain"/>
    <property type="match status" value="1"/>
</dbReference>
<dbReference type="SUPFAM" id="SSF52540">
    <property type="entry name" value="P-loop containing nucleoside triphosphate hydrolases"/>
    <property type="match status" value="1"/>
</dbReference>
<dbReference type="GeneID" id="140038916"/>
<keyword evidence="6" id="KW-0067">ATP-binding</keyword>
<gene>
    <name evidence="10" type="primary">LOC140038916</name>
</gene>
<keyword evidence="3" id="KW-0677">Repeat</keyword>
<feature type="domain" description="Disease resistance protein winged helix" evidence="8">
    <location>
        <begin position="202"/>
        <end position="275"/>
    </location>
</feature>
<dbReference type="InterPro" id="IPR027417">
    <property type="entry name" value="P-loop_NTPase"/>
</dbReference>
<keyword evidence="2" id="KW-0433">Leucine-rich repeat</keyword>
<feature type="domain" description="NB-ARC" evidence="7">
    <location>
        <begin position="2"/>
        <end position="108"/>
    </location>
</feature>